<dbReference type="EMBL" id="JBHUGH010000036">
    <property type="protein sequence ID" value="MFD1914252.1"/>
    <property type="molecule type" value="Genomic_DNA"/>
</dbReference>
<proteinExistence type="predicted"/>
<dbReference type="Proteomes" id="UP001597353">
    <property type="component" value="Unassembled WGS sequence"/>
</dbReference>
<feature type="domain" description="Tetrapyrrole biosynthesis uroporphyrinogen III synthase" evidence="1">
    <location>
        <begin position="42"/>
        <end position="229"/>
    </location>
</feature>
<dbReference type="Gene3D" id="3.40.50.10090">
    <property type="match status" value="2"/>
</dbReference>
<dbReference type="InterPro" id="IPR003754">
    <property type="entry name" value="4pyrrol_synth_uPrphyn_synth"/>
</dbReference>
<dbReference type="SUPFAM" id="SSF69618">
    <property type="entry name" value="HemD-like"/>
    <property type="match status" value="1"/>
</dbReference>
<organism evidence="2 3">
    <name type="scientific">Halodurantibacterium flavum</name>
    <dbReference type="NCBI Taxonomy" id="1382802"/>
    <lineage>
        <taxon>Bacteria</taxon>
        <taxon>Pseudomonadati</taxon>
        <taxon>Pseudomonadota</taxon>
        <taxon>Alphaproteobacteria</taxon>
        <taxon>Rhodobacterales</taxon>
        <taxon>Paracoccaceae</taxon>
        <taxon>Halodurantibacterium</taxon>
    </lineage>
</organism>
<sequence length="243" mass="25103">MQVTLRVVADNPDRSMAASALLLTRPECQSRRFAAGLECERVVISPVIRVELREAGPLPPDIADIIFTSENAIAGAGAGRRAWCVGDRTAAAARAAGYEARSAGGDAGSLVALILQEAGDGPFLHLRGAHTRGDVAARLQAAGLNVAERVVYDQIAQPLTPEARRLLAEPGRVVVPLFSPRSAGLLAAQLGDVQARLLPVAISAATAAEWRSLRPGPVIVSEAPDAAAMRVACQSALSAGGAP</sequence>
<name>A0ABW4S9P8_9RHOB</name>
<gene>
    <name evidence="2" type="ORF">ACFSGJ_18775</name>
</gene>
<dbReference type="CDD" id="cd06578">
    <property type="entry name" value="HemD"/>
    <property type="match status" value="1"/>
</dbReference>
<evidence type="ECO:0000259" key="1">
    <source>
        <dbReference type="Pfam" id="PF02602"/>
    </source>
</evidence>
<keyword evidence="2" id="KW-0456">Lyase</keyword>
<keyword evidence="3" id="KW-1185">Reference proteome</keyword>
<dbReference type="InterPro" id="IPR036108">
    <property type="entry name" value="4pyrrol_syn_uPrphyn_synt_sf"/>
</dbReference>
<evidence type="ECO:0000313" key="3">
    <source>
        <dbReference type="Proteomes" id="UP001597353"/>
    </source>
</evidence>
<evidence type="ECO:0000313" key="2">
    <source>
        <dbReference type="EMBL" id="MFD1914252.1"/>
    </source>
</evidence>
<accession>A0ABW4S9P8</accession>
<dbReference type="EC" id="4.2.1.75" evidence="2"/>
<dbReference type="GO" id="GO:0004852">
    <property type="term" value="F:uroporphyrinogen-III synthase activity"/>
    <property type="evidence" value="ECO:0007669"/>
    <property type="project" value="UniProtKB-EC"/>
</dbReference>
<comment type="caution">
    <text evidence="2">The sequence shown here is derived from an EMBL/GenBank/DDBJ whole genome shotgun (WGS) entry which is preliminary data.</text>
</comment>
<protein>
    <submittedName>
        <fullName evidence="2">Uroporphyrinogen-III synthase</fullName>
        <ecNumber evidence="2">4.2.1.75</ecNumber>
    </submittedName>
</protein>
<dbReference type="RefSeq" id="WP_390265453.1">
    <property type="nucleotide sequence ID" value="NZ_JBHUGH010000036.1"/>
</dbReference>
<dbReference type="Pfam" id="PF02602">
    <property type="entry name" value="HEM4"/>
    <property type="match status" value="1"/>
</dbReference>
<reference evidence="3" key="1">
    <citation type="journal article" date="2019" name="Int. J. Syst. Evol. Microbiol.">
        <title>The Global Catalogue of Microorganisms (GCM) 10K type strain sequencing project: providing services to taxonomists for standard genome sequencing and annotation.</title>
        <authorList>
            <consortium name="The Broad Institute Genomics Platform"/>
            <consortium name="The Broad Institute Genome Sequencing Center for Infectious Disease"/>
            <person name="Wu L."/>
            <person name="Ma J."/>
        </authorList>
    </citation>
    <scope>NUCLEOTIDE SEQUENCE [LARGE SCALE GENOMIC DNA]</scope>
    <source>
        <strain evidence="3">CGMCC 4.7242</strain>
    </source>
</reference>